<accession>A0A5D2RZL2</accession>
<dbReference type="AlphaFoldDB" id="A0A5D2RZL2"/>
<keyword evidence="2" id="KW-1185">Reference proteome</keyword>
<proteinExistence type="predicted"/>
<dbReference type="EMBL" id="CM017661">
    <property type="protein sequence ID" value="TYI46141.1"/>
    <property type="molecule type" value="Genomic_DNA"/>
</dbReference>
<evidence type="ECO:0000313" key="1">
    <source>
        <dbReference type="EMBL" id="TYI46141.1"/>
    </source>
</evidence>
<organism evidence="1 2">
    <name type="scientific">Gossypium mustelinum</name>
    <name type="common">Cotton</name>
    <name type="synonym">Gossypium caicoense</name>
    <dbReference type="NCBI Taxonomy" id="34275"/>
    <lineage>
        <taxon>Eukaryota</taxon>
        <taxon>Viridiplantae</taxon>
        <taxon>Streptophyta</taxon>
        <taxon>Embryophyta</taxon>
        <taxon>Tracheophyta</taxon>
        <taxon>Spermatophyta</taxon>
        <taxon>Magnoliopsida</taxon>
        <taxon>eudicotyledons</taxon>
        <taxon>Gunneridae</taxon>
        <taxon>Pentapetalae</taxon>
        <taxon>rosids</taxon>
        <taxon>malvids</taxon>
        <taxon>Malvales</taxon>
        <taxon>Malvaceae</taxon>
        <taxon>Malvoideae</taxon>
        <taxon>Gossypium</taxon>
    </lineage>
</organism>
<reference evidence="1 2" key="1">
    <citation type="submission" date="2019-07" db="EMBL/GenBank/DDBJ databases">
        <title>WGS assembly of Gossypium mustelinum.</title>
        <authorList>
            <person name="Chen Z.J."/>
            <person name="Sreedasyam A."/>
            <person name="Ando A."/>
            <person name="Song Q."/>
            <person name="De L."/>
            <person name="Hulse-Kemp A."/>
            <person name="Ding M."/>
            <person name="Ye W."/>
            <person name="Kirkbride R."/>
            <person name="Jenkins J."/>
            <person name="Plott C."/>
            <person name="Lovell J."/>
            <person name="Lin Y.-M."/>
            <person name="Vaughn R."/>
            <person name="Liu B."/>
            <person name="Li W."/>
            <person name="Simpson S."/>
            <person name="Scheffler B."/>
            <person name="Saski C."/>
            <person name="Grover C."/>
            <person name="Hu G."/>
            <person name="Conover J."/>
            <person name="Carlson J."/>
            <person name="Shu S."/>
            <person name="Boston L."/>
            <person name="Williams M."/>
            <person name="Peterson D."/>
            <person name="Mcgee K."/>
            <person name="Jones D."/>
            <person name="Wendel J."/>
            <person name="Stelly D."/>
            <person name="Grimwood J."/>
            <person name="Schmutz J."/>
        </authorList>
    </citation>
    <scope>NUCLEOTIDE SEQUENCE [LARGE SCALE GENOMIC DNA]</scope>
    <source>
        <strain evidence="1">1408120.09</strain>
    </source>
</reference>
<evidence type="ECO:0000313" key="2">
    <source>
        <dbReference type="Proteomes" id="UP000323597"/>
    </source>
</evidence>
<name>A0A5D2RZL2_GOSMU</name>
<dbReference type="Proteomes" id="UP000323597">
    <property type="component" value="Chromosome D13"/>
</dbReference>
<sequence>MLLEVYFMSRQSFPSTMFPDILMLPVSFSQL</sequence>
<protein>
    <submittedName>
        <fullName evidence="1">Uncharacterized protein</fullName>
    </submittedName>
</protein>
<gene>
    <name evidence="1" type="ORF">E1A91_D13G086100v1</name>
</gene>